<dbReference type="PANTHER" id="PTHR38116:SF1">
    <property type="entry name" value="BZIP DOMAIN-CONTAINING PROTEIN"/>
    <property type="match status" value="1"/>
</dbReference>
<dbReference type="Pfam" id="PF11905">
    <property type="entry name" value="DUF3425"/>
    <property type="match status" value="1"/>
</dbReference>
<protein>
    <submittedName>
        <fullName evidence="1">Uncharacterized protein</fullName>
    </submittedName>
</protein>
<organism evidence="1 2">
    <name type="scientific">Oidiodendron maius (strain Zn)</name>
    <dbReference type="NCBI Taxonomy" id="913774"/>
    <lineage>
        <taxon>Eukaryota</taxon>
        <taxon>Fungi</taxon>
        <taxon>Dikarya</taxon>
        <taxon>Ascomycota</taxon>
        <taxon>Pezizomycotina</taxon>
        <taxon>Leotiomycetes</taxon>
        <taxon>Leotiomycetes incertae sedis</taxon>
        <taxon>Myxotrichaceae</taxon>
        <taxon>Oidiodendron</taxon>
    </lineage>
</organism>
<dbReference type="InParanoid" id="A0A0C3GS78"/>
<gene>
    <name evidence="1" type="ORF">OIDMADRAFT_208106</name>
</gene>
<reference evidence="1 2" key="1">
    <citation type="submission" date="2014-04" db="EMBL/GenBank/DDBJ databases">
        <authorList>
            <consortium name="DOE Joint Genome Institute"/>
            <person name="Kuo A."/>
            <person name="Martino E."/>
            <person name="Perotto S."/>
            <person name="Kohler A."/>
            <person name="Nagy L.G."/>
            <person name="Floudas D."/>
            <person name="Copeland A."/>
            <person name="Barry K.W."/>
            <person name="Cichocki N."/>
            <person name="Veneault-Fourrey C."/>
            <person name="LaButti K."/>
            <person name="Lindquist E.A."/>
            <person name="Lipzen A."/>
            <person name="Lundell T."/>
            <person name="Morin E."/>
            <person name="Murat C."/>
            <person name="Sun H."/>
            <person name="Tunlid A."/>
            <person name="Henrissat B."/>
            <person name="Grigoriev I.V."/>
            <person name="Hibbett D.S."/>
            <person name="Martin F."/>
            <person name="Nordberg H.P."/>
            <person name="Cantor M.N."/>
            <person name="Hua S.X."/>
        </authorList>
    </citation>
    <scope>NUCLEOTIDE SEQUENCE [LARGE SCALE GENOMIC DNA]</scope>
    <source>
        <strain evidence="1 2">Zn</strain>
    </source>
</reference>
<sequence length="167" mass="19568">MKNPHLSWLDMFPSPRLRDNFIEYQEILDVWDLCYDLFGDLIGNYTHISPASVIRCCLIVWGEPWNEENWEITPGFLRKWAWLLKGCETLIESSNRWRAKRGEAPLQLKVDLGLGNTTRDESTFALEHKVVEDWQDSLLVIFSTSFAHVAPHSHKHNLQDITQHPQR</sequence>
<evidence type="ECO:0000313" key="1">
    <source>
        <dbReference type="EMBL" id="KIM93321.1"/>
    </source>
</evidence>
<dbReference type="EMBL" id="KN832896">
    <property type="protein sequence ID" value="KIM93321.1"/>
    <property type="molecule type" value="Genomic_DNA"/>
</dbReference>
<evidence type="ECO:0000313" key="2">
    <source>
        <dbReference type="Proteomes" id="UP000054321"/>
    </source>
</evidence>
<proteinExistence type="predicted"/>
<dbReference type="Proteomes" id="UP000054321">
    <property type="component" value="Unassembled WGS sequence"/>
</dbReference>
<keyword evidence="2" id="KW-1185">Reference proteome</keyword>
<dbReference type="PANTHER" id="PTHR38116">
    <property type="entry name" value="CHROMOSOME 7, WHOLE GENOME SHOTGUN SEQUENCE"/>
    <property type="match status" value="1"/>
</dbReference>
<dbReference type="AlphaFoldDB" id="A0A0C3GS78"/>
<name>A0A0C3GS78_OIDMZ</name>
<dbReference type="STRING" id="913774.A0A0C3GS78"/>
<dbReference type="HOGENOM" id="CLU_033726_2_1_1"/>
<dbReference type="InterPro" id="IPR021833">
    <property type="entry name" value="DUF3425"/>
</dbReference>
<dbReference type="OrthoDB" id="125347at2759"/>
<accession>A0A0C3GS78</accession>
<reference evidence="2" key="2">
    <citation type="submission" date="2015-01" db="EMBL/GenBank/DDBJ databases">
        <title>Evolutionary Origins and Diversification of the Mycorrhizal Mutualists.</title>
        <authorList>
            <consortium name="DOE Joint Genome Institute"/>
            <consortium name="Mycorrhizal Genomics Consortium"/>
            <person name="Kohler A."/>
            <person name="Kuo A."/>
            <person name="Nagy L.G."/>
            <person name="Floudas D."/>
            <person name="Copeland A."/>
            <person name="Barry K.W."/>
            <person name="Cichocki N."/>
            <person name="Veneault-Fourrey C."/>
            <person name="LaButti K."/>
            <person name="Lindquist E.A."/>
            <person name="Lipzen A."/>
            <person name="Lundell T."/>
            <person name="Morin E."/>
            <person name="Murat C."/>
            <person name="Riley R."/>
            <person name="Ohm R."/>
            <person name="Sun H."/>
            <person name="Tunlid A."/>
            <person name="Henrissat B."/>
            <person name="Grigoriev I.V."/>
            <person name="Hibbett D.S."/>
            <person name="Martin F."/>
        </authorList>
    </citation>
    <scope>NUCLEOTIDE SEQUENCE [LARGE SCALE GENOMIC DNA]</scope>
    <source>
        <strain evidence="2">Zn</strain>
    </source>
</reference>